<feature type="region of interest" description="Disordered" evidence="3">
    <location>
        <begin position="147"/>
        <end position="188"/>
    </location>
</feature>
<gene>
    <name evidence="5" type="ORF">DFH94DRAFT_125132</name>
</gene>
<evidence type="ECO:0000256" key="2">
    <source>
        <dbReference type="SAM" id="Coils"/>
    </source>
</evidence>
<dbReference type="GO" id="GO:0006508">
    <property type="term" value="P:proteolysis"/>
    <property type="evidence" value="ECO:0007669"/>
    <property type="project" value="TreeGrafter"/>
</dbReference>
<dbReference type="EMBL" id="WHVB01000017">
    <property type="protein sequence ID" value="KAF8474334.1"/>
    <property type="molecule type" value="Genomic_DNA"/>
</dbReference>
<proteinExistence type="inferred from homology"/>
<dbReference type="Proteomes" id="UP000759537">
    <property type="component" value="Unassembled WGS sequence"/>
</dbReference>
<reference evidence="5" key="2">
    <citation type="journal article" date="2020" name="Nat. Commun.">
        <title>Large-scale genome sequencing of mycorrhizal fungi provides insights into the early evolution of symbiotic traits.</title>
        <authorList>
            <person name="Miyauchi S."/>
            <person name="Kiss E."/>
            <person name="Kuo A."/>
            <person name="Drula E."/>
            <person name="Kohler A."/>
            <person name="Sanchez-Garcia M."/>
            <person name="Morin E."/>
            <person name="Andreopoulos B."/>
            <person name="Barry K.W."/>
            <person name="Bonito G."/>
            <person name="Buee M."/>
            <person name="Carver A."/>
            <person name="Chen C."/>
            <person name="Cichocki N."/>
            <person name="Clum A."/>
            <person name="Culley D."/>
            <person name="Crous P.W."/>
            <person name="Fauchery L."/>
            <person name="Girlanda M."/>
            <person name="Hayes R.D."/>
            <person name="Keri Z."/>
            <person name="LaButti K."/>
            <person name="Lipzen A."/>
            <person name="Lombard V."/>
            <person name="Magnuson J."/>
            <person name="Maillard F."/>
            <person name="Murat C."/>
            <person name="Nolan M."/>
            <person name="Ohm R.A."/>
            <person name="Pangilinan J."/>
            <person name="Pereira M.F."/>
            <person name="Perotto S."/>
            <person name="Peter M."/>
            <person name="Pfister S."/>
            <person name="Riley R."/>
            <person name="Sitrit Y."/>
            <person name="Stielow J.B."/>
            <person name="Szollosi G."/>
            <person name="Zifcakova L."/>
            <person name="Stursova M."/>
            <person name="Spatafora J.W."/>
            <person name="Tedersoo L."/>
            <person name="Vaario L.M."/>
            <person name="Yamada A."/>
            <person name="Yan M."/>
            <person name="Wang P."/>
            <person name="Xu J."/>
            <person name="Bruns T."/>
            <person name="Baldrian P."/>
            <person name="Vilgalys R."/>
            <person name="Dunand C."/>
            <person name="Henrissat B."/>
            <person name="Grigoriev I.V."/>
            <person name="Hibbett D."/>
            <person name="Nagy L.G."/>
            <person name="Martin F.M."/>
        </authorList>
    </citation>
    <scope>NUCLEOTIDE SEQUENCE</scope>
    <source>
        <strain evidence="5">Prilba</strain>
    </source>
</reference>
<accession>A0A9P5K0R6</accession>
<dbReference type="GO" id="GO:0005737">
    <property type="term" value="C:cytoplasm"/>
    <property type="evidence" value="ECO:0007669"/>
    <property type="project" value="TreeGrafter"/>
</dbReference>
<dbReference type="Gene3D" id="3.40.50.12660">
    <property type="match status" value="1"/>
</dbReference>
<dbReference type="InterPro" id="IPR050452">
    <property type="entry name" value="Metacaspase"/>
</dbReference>
<comment type="caution">
    <text evidence="5">The sequence shown here is derived from an EMBL/GenBank/DDBJ whole genome shotgun (WGS) entry which is preliminary data.</text>
</comment>
<evidence type="ECO:0000256" key="4">
    <source>
        <dbReference type="SAM" id="Phobius"/>
    </source>
</evidence>
<sequence length="811" mass="90698">MLPKHLKAAAGPSPDVGGYDCEPDIHVVSIPATPKYQDPLHILQDYVAERASDCDMVLVHDDDLVTIDELSHGVPPETLEPDVMTDLLRRSNIEIYKVSYDLSQTNSGPNTERSVVKVAMLSVTSQNWNTASPSQWSSLSAQNIDLGHTSESRDDSTSSLPGSLPVPMIRGETSNRETSLSANHGGNVPFTQQDLADSPLRRVWQATEDIFLALGKIKRPPSDVWPSLSKLAHMERNRLLTVVIITCCAVSLLGWAFSSTWDVFKIFFSLLLASFPLSVWFERENRYRRQLDNIYERLEALQHQVSSLQLDPTVPDAVTDVSDVRYSLPIIARTIPANLDMLVQSSVEGTIQPTIPEGNTDDRSEESIMDLLPPSRIHLPARKKSLPSIRIPAPSLPPTNVRRKPRSSNFLNRIKYAFAPSPSTKGSIRLPEDVDAKTEGAATKRRALLVGISYSTPSNTWSPLDGPHGDVDRYRDLLINTYGWRPEDIVVLKDLPEFPALSQPTRVNMIRELKALVSNAAQDDKFTFFYSGHSDQQVAIIDRQEEDDMDEMLITSDEETIIDDELKEILVDPLPVGCTLIAIFDASHSGTMLDLPHHHCNSVYVPWQSKGRRRTVTLRNMNVRRQAMDSSNLASLPPQSIESAIEGQQPVQSLQPGTQLGEGHPAVQRELSLRGRPRERMLFSSQTRYASPEALFACDGWCKYSDVPHPNVLSLSACSDLQRTWEGPNGSLTTVLCNYLKKYSSPSYGALMAHINFQLHDNALALHEYTRHERKRSHLGQADRFDGELDNFQQPELSSLVRLNMDDILRL</sequence>
<dbReference type="OrthoDB" id="3223806at2759"/>
<keyword evidence="4" id="KW-0812">Transmembrane</keyword>
<dbReference type="PANTHER" id="PTHR48104:SF30">
    <property type="entry name" value="METACASPASE-1"/>
    <property type="match status" value="1"/>
</dbReference>
<dbReference type="AlphaFoldDB" id="A0A9P5K0R6"/>
<evidence type="ECO:0000256" key="3">
    <source>
        <dbReference type="SAM" id="MobiDB-lite"/>
    </source>
</evidence>
<reference evidence="5" key="1">
    <citation type="submission" date="2019-10" db="EMBL/GenBank/DDBJ databases">
        <authorList>
            <consortium name="DOE Joint Genome Institute"/>
            <person name="Kuo A."/>
            <person name="Miyauchi S."/>
            <person name="Kiss E."/>
            <person name="Drula E."/>
            <person name="Kohler A."/>
            <person name="Sanchez-Garcia M."/>
            <person name="Andreopoulos B."/>
            <person name="Barry K.W."/>
            <person name="Bonito G."/>
            <person name="Buee M."/>
            <person name="Carver A."/>
            <person name="Chen C."/>
            <person name="Cichocki N."/>
            <person name="Clum A."/>
            <person name="Culley D."/>
            <person name="Crous P.W."/>
            <person name="Fauchery L."/>
            <person name="Girlanda M."/>
            <person name="Hayes R."/>
            <person name="Keri Z."/>
            <person name="LaButti K."/>
            <person name="Lipzen A."/>
            <person name="Lombard V."/>
            <person name="Magnuson J."/>
            <person name="Maillard F."/>
            <person name="Morin E."/>
            <person name="Murat C."/>
            <person name="Nolan M."/>
            <person name="Ohm R."/>
            <person name="Pangilinan J."/>
            <person name="Pereira M."/>
            <person name="Perotto S."/>
            <person name="Peter M."/>
            <person name="Riley R."/>
            <person name="Sitrit Y."/>
            <person name="Stielow B."/>
            <person name="Szollosi G."/>
            <person name="Zifcakova L."/>
            <person name="Stursova M."/>
            <person name="Spatafora J.W."/>
            <person name="Tedersoo L."/>
            <person name="Vaario L.-M."/>
            <person name="Yamada A."/>
            <person name="Yan M."/>
            <person name="Wang P."/>
            <person name="Xu J."/>
            <person name="Bruns T."/>
            <person name="Baldrian P."/>
            <person name="Vilgalys R."/>
            <person name="Henrissat B."/>
            <person name="Grigoriev I.V."/>
            <person name="Hibbett D."/>
            <person name="Nagy L.G."/>
            <person name="Martin F.M."/>
        </authorList>
    </citation>
    <scope>NUCLEOTIDE SEQUENCE</scope>
    <source>
        <strain evidence="5">Prilba</strain>
    </source>
</reference>
<keyword evidence="2" id="KW-0175">Coiled coil</keyword>
<keyword evidence="4" id="KW-0472">Membrane</keyword>
<feature type="compositionally biased region" description="Polar residues" evidence="3">
    <location>
        <begin position="176"/>
        <end position="188"/>
    </location>
</feature>
<dbReference type="GO" id="GO:0004197">
    <property type="term" value="F:cysteine-type endopeptidase activity"/>
    <property type="evidence" value="ECO:0007669"/>
    <property type="project" value="TreeGrafter"/>
</dbReference>
<keyword evidence="4" id="KW-1133">Transmembrane helix</keyword>
<organism evidence="5 6">
    <name type="scientific">Russula ochroleuca</name>
    <dbReference type="NCBI Taxonomy" id="152965"/>
    <lineage>
        <taxon>Eukaryota</taxon>
        <taxon>Fungi</taxon>
        <taxon>Dikarya</taxon>
        <taxon>Basidiomycota</taxon>
        <taxon>Agaricomycotina</taxon>
        <taxon>Agaricomycetes</taxon>
        <taxon>Russulales</taxon>
        <taxon>Russulaceae</taxon>
        <taxon>Russula</taxon>
    </lineage>
</organism>
<evidence type="ECO:0000313" key="6">
    <source>
        <dbReference type="Proteomes" id="UP000759537"/>
    </source>
</evidence>
<keyword evidence="6" id="KW-1185">Reference proteome</keyword>
<feature type="transmembrane region" description="Helical" evidence="4">
    <location>
        <begin position="239"/>
        <end position="257"/>
    </location>
</feature>
<name>A0A9P5K0R6_9AGAM</name>
<comment type="similarity">
    <text evidence="1">Belongs to the peptidase C14B family.</text>
</comment>
<evidence type="ECO:0000256" key="1">
    <source>
        <dbReference type="ARBA" id="ARBA00009005"/>
    </source>
</evidence>
<feature type="coiled-coil region" evidence="2">
    <location>
        <begin position="284"/>
        <end position="311"/>
    </location>
</feature>
<evidence type="ECO:0000313" key="5">
    <source>
        <dbReference type="EMBL" id="KAF8474334.1"/>
    </source>
</evidence>
<dbReference type="PANTHER" id="PTHR48104">
    <property type="entry name" value="METACASPASE-4"/>
    <property type="match status" value="1"/>
</dbReference>
<protein>
    <submittedName>
        <fullName evidence="5">Caspase domain-containing protein</fullName>
    </submittedName>
</protein>